<keyword evidence="1" id="KW-0732">Signal</keyword>
<dbReference type="Proteomes" id="UP001218188">
    <property type="component" value="Unassembled WGS sequence"/>
</dbReference>
<dbReference type="AlphaFoldDB" id="A0AAD6S4Q1"/>
<keyword evidence="3" id="KW-1185">Reference proteome</keyword>
<dbReference type="EMBL" id="JARJCM010000240">
    <property type="protein sequence ID" value="KAJ7021166.1"/>
    <property type="molecule type" value="Genomic_DNA"/>
</dbReference>
<sequence>MFKLLGVFMLAAAQLGSLRVVANPVVRASGPFDTSNFFTSQINLQNAANVFGKDFYNTFPADPSQLGTIASHIKACSDAFDNAIISIAAISPLQIQEVPLFSESDAQTLNTTYVPSTQQTILGNLNSLQAGKAFFESVNNAPLFLTSFCHWVGTLAEENRVFFNQLIVSAPADYQPYWEQLRAEAATAYNIWLTEDGFNCGGEF</sequence>
<evidence type="ECO:0000313" key="2">
    <source>
        <dbReference type="EMBL" id="KAJ7021166.1"/>
    </source>
</evidence>
<feature type="signal peptide" evidence="1">
    <location>
        <begin position="1"/>
        <end position="18"/>
    </location>
</feature>
<feature type="chain" id="PRO_5042159268" evidence="1">
    <location>
        <begin position="19"/>
        <end position="204"/>
    </location>
</feature>
<protein>
    <submittedName>
        <fullName evidence="2">Uncharacterized protein</fullName>
    </submittedName>
</protein>
<reference evidence="2" key="1">
    <citation type="submission" date="2023-03" db="EMBL/GenBank/DDBJ databases">
        <title>Massive genome expansion in bonnet fungi (Mycena s.s.) driven by repeated elements and novel gene families across ecological guilds.</title>
        <authorList>
            <consortium name="Lawrence Berkeley National Laboratory"/>
            <person name="Harder C.B."/>
            <person name="Miyauchi S."/>
            <person name="Viragh M."/>
            <person name="Kuo A."/>
            <person name="Thoen E."/>
            <person name="Andreopoulos B."/>
            <person name="Lu D."/>
            <person name="Skrede I."/>
            <person name="Drula E."/>
            <person name="Henrissat B."/>
            <person name="Morin E."/>
            <person name="Kohler A."/>
            <person name="Barry K."/>
            <person name="LaButti K."/>
            <person name="Morin E."/>
            <person name="Salamov A."/>
            <person name="Lipzen A."/>
            <person name="Mereny Z."/>
            <person name="Hegedus B."/>
            <person name="Baldrian P."/>
            <person name="Stursova M."/>
            <person name="Weitz H."/>
            <person name="Taylor A."/>
            <person name="Grigoriev I.V."/>
            <person name="Nagy L.G."/>
            <person name="Martin F."/>
            <person name="Kauserud H."/>
        </authorList>
    </citation>
    <scope>NUCLEOTIDE SEQUENCE</scope>
    <source>
        <strain evidence="2">CBHHK200</strain>
    </source>
</reference>
<gene>
    <name evidence="2" type="ORF">C8F04DRAFT_1141742</name>
</gene>
<evidence type="ECO:0000256" key="1">
    <source>
        <dbReference type="SAM" id="SignalP"/>
    </source>
</evidence>
<comment type="caution">
    <text evidence="2">The sequence shown here is derived from an EMBL/GenBank/DDBJ whole genome shotgun (WGS) entry which is preliminary data.</text>
</comment>
<name>A0AAD6S4Q1_9AGAR</name>
<evidence type="ECO:0000313" key="3">
    <source>
        <dbReference type="Proteomes" id="UP001218188"/>
    </source>
</evidence>
<organism evidence="2 3">
    <name type="scientific">Mycena alexandri</name>
    <dbReference type="NCBI Taxonomy" id="1745969"/>
    <lineage>
        <taxon>Eukaryota</taxon>
        <taxon>Fungi</taxon>
        <taxon>Dikarya</taxon>
        <taxon>Basidiomycota</taxon>
        <taxon>Agaricomycotina</taxon>
        <taxon>Agaricomycetes</taxon>
        <taxon>Agaricomycetidae</taxon>
        <taxon>Agaricales</taxon>
        <taxon>Marasmiineae</taxon>
        <taxon>Mycenaceae</taxon>
        <taxon>Mycena</taxon>
    </lineage>
</organism>
<accession>A0AAD6S4Q1</accession>
<proteinExistence type="predicted"/>